<comment type="subcellular location">
    <subcellularLocation>
        <location evidence="1">Cell outer membrane</location>
        <topology evidence="1">Multi-pass membrane protein</topology>
    </subcellularLocation>
</comment>
<organism evidence="5 6">
    <name type="scientific">Tatumella punctata</name>
    <dbReference type="NCBI Taxonomy" id="399969"/>
    <lineage>
        <taxon>Bacteria</taxon>
        <taxon>Pseudomonadati</taxon>
        <taxon>Pseudomonadota</taxon>
        <taxon>Gammaproteobacteria</taxon>
        <taxon>Enterobacterales</taxon>
        <taxon>Erwiniaceae</taxon>
        <taxon>Tatumella</taxon>
    </lineage>
</organism>
<dbReference type="RefSeq" id="WP_249213248.1">
    <property type="nucleotide sequence ID" value="NZ_BAAAFW010000050.1"/>
</dbReference>
<dbReference type="Gene3D" id="2.40.160.10">
    <property type="entry name" value="Porin"/>
    <property type="match status" value="1"/>
</dbReference>
<keyword evidence="2" id="KW-0732">Signal</keyword>
<dbReference type="Pfam" id="PF13609">
    <property type="entry name" value="Porin_4"/>
    <property type="match status" value="1"/>
</dbReference>
<name>A0ABW1VMC8_9GAMM</name>
<dbReference type="InterPro" id="IPR033900">
    <property type="entry name" value="Gram_neg_porin_domain"/>
</dbReference>
<dbReference type="Proteomes" id="UP001596215">
    <property type="component" value="Unassembled WGS sequence"/>
</dbReference>
<reference evidence="6" key="1">
    <citation type="journal article" date="2019" name="Int. J. Syst. Evol. Microbiol.">
        <title>The Global Catalogue of Microorganisms (GCM) 10K type strain sequencing project: providing services to taxonomists for standard genome sequencing and annotation.</title>
        <authorList>
            <consortium name="The Broad Institute Genomics Platform"/>
            <consortium name="The Broad Institute Genome Sequencing Center for Infectious Disease"/>
            <person name="Wu L."/>
            <person name="Ma J."/>
        </authorList>
    </citation>
    <scope>NUCLEOTIDE SEQUENCE [LARGE SCALE GENOMIC DNA]</scope>
    <source>
        <strain evidence="6">CGMCC 4.1530</strain>
    </source>
</reference>
<dbReference type="InterPro" id="IPR050298">
    <property type="entry name" value="Gram-neg_bact_OMP"/>
</dbReference>
<dbReference type="EMBL" id="JBHSUC010000002">
    <property type="protein sequence ID" value="MFC6360903.1"/>
    <property type="molecule type" value="Genomic_DNA"/>
</dbReference>
<accession>A0ABW1VMC8</accession>
<dbReference type="SUPFAM" id="SSF56935">
    <property type="entry name" value="Porins"/>
    <property type="match status" value="1"/>
</dbReference>
<dbReference type="PANTHER" id="PTHR34501">
    <property type="entry name" value="PROTEIN YDDL-RELATED"/>
    <property type="match status" value="1"/>
</dbReference>
<feature type="domain" description="Porin" evidence="4">
    <location>
        <begin position="26"/>
        <end position="281"/>
    </location>
</feature>
<evidence type="ECO:0000313" key="6">
    <source>
        <dbReference type="Proteomes" id="UP001596215"/>
    </source>
</evidence>
<evidence type="ECO:0000256" key="2">
    <source>
        <dbReference type="ARBA" id="ARBA00022729"/>
    </source>
</evidence>
<comment type="caution">
    <text evidence="5">The sequence shown here is derived from an EMBL/GenBank/DDBJ whole genome shotgun (WGS) entry which is preliminary data.</text>
</comment>
<sequence>MIPVAGQADIHVIPPLPADNPLSRLDLTVGGSIRPQFNHSTGVDDKSYKRNGFDGGSRFRFGARYRINPDLSWINYYEPGVNIPAVLKWDHHYQPGAHNTTRRQMYTGLESKTWGRLTFGQQNSIYYDVVGAKTDIWDDDMLAQGPGVGINGDYDGTHRARKLLKYEKSVGPVDVYAGYLFTDNNYYPGNGLAYKRQGGGSLGADYHITPQLSWGVAWSYTKAAMRNPATGQSRDYNQNLLGTALSWKPDNWIFAMGGGWYQNFAPTKKVTIENYFAGSSWGTEYFAGYKFHIKHYGIKTIQPYVMGDRLQFVSGRHYQRIDNGLGISFQMAYGFRIDAEHIFTSSTDNIGDLNLVRLRYDF</sequence>
<evidence type="ECO:0000259" key="4">
    <source>
        <dbReference type="Pfam" id="PF13609"/>
    </source>
</evidence>
<dbReference type="InterPro" id="IPR023614">
    <property type="entry name" value="Porin_dom_sf"/>
</dbReference>
<keyword evidence="3" id="KW-0472">Membrane</keyword>
<evidence type="ECO:0000256" key="3">
    <source>
        <dbReference type="ARBA" id="ARBA00023136"/>
    </source>
</evidence>
<evidence type="ECO:0000313" key="5">
    <source>
        <dbReference type="EMBL" id="MFC6360903.1"/>
    </source>
</evidence>
<proteinExistence type="predicted"/>
<evidence type="ECO:0000256" key="1">
    <source>
        <dbReference type="ARBA" id="ARBA00004571"/>
    </source>
</evidence>
<gene>
    <name evidence="5" type="ORF">ACFP73_02125</name>
</gene>
<protein>
    <submittedName>
        <fullName evidence="5">Porin</fullName>
    </submittedName>
</protein>
<keyword evidence="6" id="KW-1185">Reference proteome</keyword>
<dbReference type="PANTHER" id="PTHR34501:SF2">
    <property type="entry name" value="OUTER MEMBRANE PORIN F-RELATED"/>
    <property type="match status" value="1"/>
</dbReference>